<evidence type="ECO:0000256" key="2">
    <source>
        <dbReference type="SAM" id="MobiDB-lite"/>
    </source>
</evidence>
<dbReference type="SUPFAM" id="SSF89447">
    <property type="entry name" value="AbrB/MazE/MraZ-like"/>
    <property type="match status" value="1"/>
</dbReference>
<protein>
    <submittedName>
        <fullName evidence="4">Transcriptional regulator</fullName>
    </submittedName>
</protein>
<geneLocation type="plasmid" evidence="4">
    <name>ApAb3p3</name>
</geneLocation>
<dbReference type="GO" id="GO:0003677">
    <property type="term" value="F:DNA binding"/>
    <property type="evidence" value="ECO:0007669"/>
    <property type="project" value="InterPro"/>
</dbReference>
<reference evidence="4" key="1">
    <citation type="submission" date="2015-11" db="EMBL/GenBank/DDBJ databases">
        <title>Plasmid sequences of Acetobacter pasteurianus Ab3.</title>
        <authorList>
            <person name="Xia K."/>
            <person name="Li Y."/>
        </authorList>
    </citation>
    <scope>NUCLEOTIDE SEQUENCE</scope>
    <source>
        <strain evidence="4">Ab3</strain>
        <plasmid evidence="4">ApAb3p3</plasmid>
    </source>
</reference>
<evidence type="ECO:0000313" key="4">
    <source>
        <dbReference type="EMBL" id="ALR88458.1"/>
    </source>
</evidence>
<evidence type="ECO:0000259" key="3">
    <source>
        <dbReference type="SMART" id="SM00966"/>
    </source>
</evidence>
<dbReference type="AlphaFoldDB" id="A0A0S3JPY6"/>
<gene>
    <name evidence="4" type="ORF">DB34_14960</name>
    <name evidence="5" type="ORF">SRCM100623_02891</name>
</gene>
<dbReference type="InterPro" id="IPR051734">
    <property type="entry name" value="VapB_TA_antitoxins"/>
</dbReference>
<dbReference type="PATRIC" id="fig|438.15.peg.3191"/>
<comment type="similarity">
    <text evidence="1">Belongs to the VapB family.</text>
</comment>
<dbReference type="PANTHER" id="PTHR37550">
    <property type="entry name" value="ANTITOXIN VAPB1"/>
    <property type="match status" value="1"/>
</dbReference>
<accession>A0A0S3JPY6</accession>
<dbReference type="SMART" id="SM00966">
    <property type="entry name" value="SpoVT_AbrB"/>
    <property type="match status" value="1"/>
</dbReference>
<evidence type="ECO:0000313" key="6">
    <source>
        <dbReference type="Proteomes" id="UP000093796"/>
    </source>
</evidence>
<dbReference type="InterPro" id="IPR037914">
    <property type="entry name" value="SpoVT-AbrB_sf"/>
</dbReference>
<dbReference type="RefSeq" id="WP_064776521.1">
    <property type="nucleotide sequence ID" value="NZ_CP013471.1"/>
</dbReference>
<organism evidence="4">
    <name type="scientific">Acetobacter pasteurianus</name>
    <name type="common">Acetobacter turbidans</name>
    <dbReference type="NCBI Taxonomy" id="438"/>
    <lineage>
        <taxon>Bacteria</taxon>
        <taxon>Pseudomonadati</taxon>
        <taxon>Pseudomonadota</taxon>
        <taxon>Alphaproteobacteria</taxon>
        <taxon>Acetobacterales</taxon>
        <taxon>Acetobacteraceae</taxon>
        <taxon>Acetobacter</taxon>
    </lineage>
</organism>
<feature type="domain" description="SpoVT-AbrB" evidence="3">
    <location>
        <begin position="16"/>
        <end position="56"/>
    </location>
</feature>
<name>A0A0S3JPY6_ACEPA</name>
<dbReference type="PANTHER" id="PTHR37550:SF1">
    <property type="entry name" value="SSL1300 PROTEIN"/>
    <property type="match status" value="1"/>
</dbReference>
<feature type="region of interest" description="Disordered" evidence="2">
    <location>
        <begin position="71"/>
        <end position="90"/>
    </location>
</feature>
<proteinExistence type="inferred from homology"/>
<evidence type="ECO:0000313" key="5">
    <source>
        <dbReference type="EMBL" id="OAZ60023.1"/>
    </source>
</evidence>
<keyword evidence="4" id="KW-0614">Plasmid</keyword>
<dbReference type="Pfam" id="PF04014">
    <property type="entry name" value="MazE_antitoxin"/>
    <property type="match status" value="1"/>
</dbReference>
<evidence type="ECO:0000256" key="1">
    <source>
        <dbReference type="ARBA" id="ARBA00007924"/>
    </source>
</evidence>
<dbReference type="InterPro" id="IPR007159">
    <property type="entry name" value="SpoVT-AbrB_dom"/>
</dbReference>
<reference evidence="5 6" key="2">
    <citation type="submission" date="2016-05" db="EMBL/GenBank/DDBJ databases">
        <title>Genome sequencing of Acetobacter pasteurianus strain SRCM100623.</title>
        <authorList>
            <person name="Song Y.R."/>
        </authorList>
    </citation>
    <scope>NUCLEOTIDE SEQUENCE [LARGE SCALE GENOMIC DNA]</scope>
    <source>
        <strain evidence="5 6">SRCM100623</strain>
    </source>
</reference>
<dbReference type="Gene3D" id="2.10.260.10">
    <property type="match status" value="1"/>
</dbReference>
<dbReference type="Proteomes" id="UP000093796">
    <property type="component" value="Unassembled WGS sequence"/>
</dbReference>
<dbReference type="EMBL" id="LYUD01000165">
    <property type="protein sequence ID" value="OAZ60023.1"/>
    <property type="molecule type" value="Genomic_DNA"/>
</dbReference>
<dbReference type="EMBL" id="CP013471">
    <property type="protein sequence ID" value="ALR88458.1"/>
    <property type="molecule type" value="Genomic_DNA"/>
</dbReference>
<sequence>MPVPKVTPRPREVKLFWNNRSQAVRIPVEFQMPGDRVLIRRDGEKLVLEPVKTPSTLKELLMTWREEPQLRPEDDFPDIQDVAATPEDIL</sequence>